<protein>
    <submittedName>
        <fullName evidence="3">Spore gernimation protein GerD</fullName>
    </submittedName>
</protein>
<proteinExistence type="predicted"/>
<evidence type="ECO:0000313" key="4">
    <source>
        <dbReference type="Proteomes" id="UP000217083"/>
    </source>
</evidence>
<evidence type="ECO:0000256" key="1">
    <source>
        <dbReference type="SAM" id="SignalP"/>
    </source>
</evidence>
<reference evidence="4" key="1">
    <citation type="submission" date="2017-08" db="EMBL/GenBank/DDBJ databases">
        <authorList>
            <person name="Huang Z."/>
        </authorList>
    </citation>
    <scope>NUCLEOTIDE SEQUENCE [LARGE SCALE GENOMIC DNA]</scope>
    <source>
        <strain evidence="4">SA5d-4</strain>
    </source>
</reference>
<dbReference type="InterPro" id="IPR041262">
    <property type="entry name" value="GerD_central"/>
</dbReference>
<dbReference type="AlphaFoldDB" id="A0A263BQD8"/>
<keyword evidence="4" id="KW-1185">Reference proteome</keyword>
<dbReference type="Pfam" id="PF17898">
    <property type="entry name" value="GerD"/>
    <property type="match status" value="1"/>
</dbReference>
<sequence>MARAKLLFFSCIFLFLIVACAPKEESEGNYEKTKNMVVDILKTDEGKKALQEMLADEKTKELLIMNDDVVKATIKQTLLSEDGLKFWNEQFKDPKFVETFAKSIQEQNKQLQKDLMKDPDYQEAMIEILQDPEMEKQLTKLLKSKEYRKHLQTVIIETLESPLYKTQLMEILTKVVEEVIKSGKASEDSGGQGGSEESE</sequence>
<dbReference type="RefSeq" id="WP_094926470.1">
    <property type="nucleotide sequence ID" value="NZ_NPIA01000010.1"/>
</dbReference>
<keyword evidence="1" id="KW-0732">Signal</keyword>
<comment type="caution">
    <text evidence="3">The sequence shown here is derived from an EMBL/GenBank/DDBJ whole genome shotgun (WGS) entry which is preliminary data.</text>
</comment>
<feature type="domain" description="Spore germination GerD central core" evidence="2">
    <location>
        <begin position="63"/>
        <end position="175"/>
    </location>
</feature>
<feature type="chain" id="PRO_5012989478" evidence="1">
    <location>
        <begin position="22"/>
        <end position="199"/>
    </location>
</feature>
<accession>A0A263BQD8</accession>
<dbReference type="EMBL" id="NPIA01000010">
    <property type="protein sequence ID" value="OZM55951.1"/>
    <property type="molecule type" value="Genomic_DNA"/>
</dbReference>
<dbReference type="PROSITE" id="PS51257">
    <property type="entry name" value="PROKAR_LIPOPROTEIN"/>
    <property type="match status" value="1"/>
</dbReference>
<organism evidence="3 4">
    <name type="scientific">Lottiidibacillus patelloidae</name>
    <dbReference type="NCBI Taxonomy" id="2670334"/>
    <lineage>
        <taxon>Bacteria</taxon>
        <taxon>Bacillati</taxon>
        <taxon>Bacillota</taxon>
        <taxon>Bacilli</taxon>
        <taxon>Bacillales</taxon>
        <taxon>Bacillaceae</taxon>
        <taxon>Lottiidibacillus</taxon>
    </lineage>
</organism>
<name>A0A263BQD8_9BACI</name>
<dbReference type="NCBIfam" id="NF040801">
    <property type="entry name" value="spore_GerD"/>
    <property type="match status" value="1"/>
</dbReference>
<evidence type="ECO:0000259" key="2">
    <source>
        <dbReference type="Pfam" id="PF17898"/>
    </source>
</evidence>
<evidence type="ECO:0000313" key="3">
    <source>
        <dbReference type="EMBL" id="OZM55951.1"/>
    </source>
</evidence>
<feature type="signal peptide" evidence="1">
    <location>
        <begin position="1"/>
        <end position="21"/>
    </location>
</feature>
<gene>
    <name evidence="3" type="ORF">CIB95_14915</name>
</gene>
<reference evidence="3 4" key="2">
    <citation type="submission" date="2017-09" db="EMBL/GenBank/DDBJ databases">
        <title>Bacillus patelloidae sp. nov., isolated from the intestinal tract of a marine limpet.</title>
        <authorList>
            <person name="Liu R."/>
            <person name="Dong C."/>
            <person name="Shao Z."/>
        </authorList>
    </citation>
    <scope>NUCLEOTIDE SEQUENCE [LARGE SCALE GENOMIC DNA]</scope>
    <source>
        <strain evidence="3 4">SA5d-4</strain>
    </source>
</reference>
<dbReference type="Proteomes" id="UP000217083">
    <property type="component" value="Unassembled WGS sequence"/>
</dbReference>